<protein>
    <recommendedName>
        <fullName evidence="4">Small peptidoglycan-associated lipoprotein</fullName>
    </recommendedName>
</protein>
<sequence>MNKWLYLICTVALLFLTSCIAASTSASNPIEEADDDTPVALLFSDADNPEKEQETIYYDALIELSSNHPDEMPQLVIVDSSEQDKIQYFDIDQFPTILCLDGDDVSLRIEGTNKKEEILMLLSNLLELNLKLGQV</sequence>
<keyword evidence="1" id="KW-0732">Signal</keyword>
<evidence type="ECO:0008006" key="4">
    <source>
        <dbReference type="Google" id="ProtNLM"/>
    </source>
</evidence>
<evidence type="ECO:0000313" key="3">
    <source>
        <dbReference type="Proteomes" id="UP001418796"/>
    </source>
</evidence>
<dbReference type="PROSITE" id="PS51257">
    <property type="entry name" value="PROKAR_LIPOPROTEIN"/>
    <property type="match status" value="1"/>
</dbReference>
<name>A0ABU9VJ97_9BACI</name>
<comment type="caution">
    <text evidence="2">The sequence shown here is derived from an EMBL/GenBank/DDBJ whole genome shotgun (WGS) entry which is preliminary data.</text>
</comment>
<gene>
    <name evidence="2" type="ORF">MKY91_12580</name>
</gene>
<reference evidence="2 3" key="1">
    <citation type="submission" date="2024-03" db="EMBL/GenBank/DDBJ databases">
        <title>Bacilli Hybrid Assemblies.</title>
        <authorList>
            <person name="Kovac J."/>
        </authorList>
    </citation>
    <scope>NUCLEOTIDE SEQUENCE [LARGE SCALE GENOMIC DNA]</scope>
    <source>
        <strain evidence="2 3">FSL R7-0666</strain>
    </source>
</reference>
<dbReference type="Proteomes" id="UP001418796">
    <property type="component" value="Unassembled WGS sequence"/>
</dbReference>
<accession>A0ABU9VJ97</accession>
<feature type="signal peptide" evidence="1">
    <location>
        <begin position="1"/>
        <end position="21"/>
    </location>
</feature>
<proteinExistence type="predicted"/>
<dbReference type="InterPro" id="IPR036249">
    <property type="entry name" value="Thioredoxin-like_sf"/>
</dbReference>
<feature type="chain" id="PRO_5045963496" description="Small peptidoglycan-associated lipoprotein" evidence="1">
    <location>
        <begin position="22"/>
        <end position="135"/>
    </location>
</feature>
<evidence type="ECO:0000313" key="2">
    <source>
        <dbReference type="EMBL" id="MEN0643990.1"/>
    </source>
</evidence>
<dbReference type="Gene3D" id="3.40.30.10">
    <property type="entry name" value="Glutaredoxin"/>
    <property type="match status" value="1"/>
</dbReference>
<organism evidence="2 3">
    <name type="scientific">Alkalicoccobacillus gibsonii</name>
    <dbReference type="NCBI Taxonomy" id="79881"/>
    <lineage>
        <taxon>Bacteria</taxon>
        <taxon>Bacillati</taxon>
        <taxon>Bacillota</taxon>
        <taxon>Bacilli</taxon>
        <taxon>Bacillales</taxon>
        <taxon>Bacillaceae</taxon>
        <taxon>Alkalicoccobacillus</taxon>
    </lineage>
</organism>
<dbReference type="EMBL" id="JBCITK010000001">
    <property type="protein sequence ID" value="MEN0643990.1"/>
    <property type="molecule type" value="Genomic_DNA"/>
</dbReference>
<dbReference type="RefSeq" id="WP_343130777.1">
    <property type="nucleotide sequence ID" value="NZ_JBCITK010000001.1"/>
</dbReference>
<dbReference type="SUPFAM" id="SSF52833">
    <property type="entry name" value="Thioredoxin-like"/>
    <property type="match status" value="1"/>
</dbReference>
<evidence type="ECO:0000256" key="1">
    <source>
        <dbReference type="SAM" id="SignalP"/>
    </source>
</evidence>
<keyword evidence="3" id="KW-1185">Reference proteome</keyword>